<dbReference type="Proteomes" id="UP000603457">
    <property type="component" value="Unassembled WGS sequence"/>
</dbReference>
<keyword evidence="2" id="KW-1185">Reference proteome</keyword>
<dbReference type="RefSeq" id="WP_190968079.1">
    <property type="nucleotide sequence ID" value="NZ_JACJTB010000014.1"/>
</dbReference>
<reference evidence="1 2" key="1">
    <citation type="journal article" date="2020" name="ISME J.">
        <title>Comparative genomics reveals insights into cyanobacterial evolution and habitat adaptation.</title>
        <authorList>
            <person name="Chen M.Y."/>
            <person name="Teng W.K."/>
            <person name="Zhao L."/>
            <person name="Hu C.X."/>
            <person name="Zhou Y.K."/>
            <person name="Han B.P."/>
            <person name="Song L.R."/>
            <person name="Shu W.S."/>
        </authorList>
    </citation>
    <scope>NUCLEOTIDE SEQUENCE [LARGE SCALE GENOMIC DNA]</scope>
    <source>
        <strain evidence="1 2">FACHB-130</strain>
    </source>
</reference>
<accession>A0ABR8FVS2</accession>
<gene>
    <name evidence="1" type="ORF">H6G74_13150</name>
</gene>
<evidence type="ECO:0008006" key="3">
    <source>
        <dbReference type="Google" id="ProtNLM"/>
    </source>
</evidence>
<organism evidence="1 2">
    <name type="scientific">Nostoc spongiaeforme FACHB-130</name>
    <dbReference type="NCBI Taxonomy" id="1357510"/>
    <lineage>
        <taxon>Bacteria</taxon>
        <taxon>Bacillati</taxon>
        <taxon>Cyanobacteriota</taxon>
        <taxon>Cyanophyceae</taxon>
        <taxon>Nostocales</taxon>
        <taxon>Nostocaceae</taxon>
        <taxon>Nostoc</taxon>
    </lineage>
</organism>
<evidence type="ECO:0000313" key="1">
    <source>
        <dbReference type="EMBL" id="MBD2595269.1"/>
    </source>
</evidence>
<protein>
    <recommendedName>
        <fullName evidence="3">Transposase</fullName>
    </recommendedName>
</protein>
<comment type="caution">
    <text evidence="1">The sequence shown here is derived from an EMBL/GenBank/DDBJ whole genome shotgun (WGS) entry which is preliminary data.</text>
</comment>
<dbReference type="EMBL" id="JACJTB010000014">
    <property type="protein sequence ID" value="MBD2595269.1"/>
    <property type="molecule type" value="Genomic_DNA"/>
</dbReference>
<sequence length="76" mass="8922">MRESVIDQEIWQKWFQEGFELGFKLGFKLGLEQKAQEIARNMLIKGFDIALIVEVTDLNVEQVQKLQARIKNTEIQ</sequence>
<name>A0ABR8FVS2_9NOSO</name>
<proteinExistence type="predicted"/>
<evidence type="ECO:0000313" key="2">
    <source>
        <dbReference type="Proteomes" id="UP000603457"/>
    </source>
</evidence>